<feature type="non-terminal residue" evidence="2">
    <location>
        <position position="262"/>
    </location>
</feature>
<feature type="compositionally biased region" description="Low complexity" evidence="1">
    <location>
        <begin position="150"/>
        <end position="166"/>
    </location>
</feature>
<evidence type="ECO:0000313" key="3">
    <source>
        <dbReference type="Proteomes" id="UP000762676"/>
    </source>
</evidence>
<reference evidence="2 3" key="1">
    <citation type="journal article" date="2021" name="Elife">
        <title>Chloroplast acquisition without the gene transfer in kleptoplastic sea slugs, Plakobranchus ocellatus.</title>
        <authorList>
            <person name="Maeda T."/>
            <person name="Takahashi S."/>
            <person name="Yoshida T."/>
            <person name="Shimamura S."/>
            <person name="Takaki Y."/>
            <person name="Nagai Y."/>
            <person name="Toyoda A."/>
            <person name="Suzuki Y."/>
            <person name="Arimoto A."/>
            <person name="Ishii H."/>
            <person name="Satoh N."/>
            <person name="Nishiyama T."/>
            <person name="Hasebe M."/>
            <person name="Maruyama T."/>
            <person name="Minagawa J."/>
            <person name="Obokata J."/>
            <person name="Shigenobu S."/>
        </authorList>
    </citation>
    <scope>NUCLEOTIDE SEQUENCE [LARGE SCALE GENOMIC DNA]</scope>
</reference>
<organism evidence="2 3">
    <name type="scientific">Elysia marginata</name>
    <dbReference type="NCBI Taxonomy" id="1093978"/>
    <lineage>
        <taxon>Eukaryota</taxon>
        <taxon>Metazoa</taxon>
        <taxon>Spiralia</taxon>
        <taxon>Lophotrochozoa</taxon>
        <taxon>Mollusca</taxon>
        <taxon>Gastropoda</taxon>
        <taxon>Heterobranchia</taxon>
        <taxon>Euthyneura</taxon>
        <taxon>Panpulmonata</taxon>
        <taxon>Sacoglossa</taxon>
        <taxon>Placobranchoidea</taxon>
        <taxon>Plakobranchidae</taxon>
        <taxon>Elysia</taxon>
    </lineage>
</organism>
<dbReference type="EMBL" id="BMAT01005945">
    <property type="protein sequence ID" value="GFS03020.1"/>
    <property type="molecule type" value="Genomic_DNA"/>
</dbReference>
<proteinExistence type="predicted"/>
<evidence type="ECO:0000313" key="2">
    <source>
        <dbReference type="EMBL" id="GFS03020.1"/>
    </source>
</evidence>
<dbReference type="Proteomes" id="UP000762676">
    <property type="component" value="Unassembled WGS sequence"/>
</dbReference>
<dbReference type="AlphaFoldDB" id="A0AAV4HZ73"/>
<keyword evidence="3" id="KW-1185">Reference proteome</keyword>
<sequence>MHTCIRCAILADNAGDRDGNTENDKVVDFLYYSKHLGITLPSFDQKRCTIQVGTASNQIIDLSRLARRDGKPRFRAKFNISAWNMEDLELPPIEMNYAFNPCVPYTFEVDHNEEPLGPKNLCKDVTLCKYIHDTLGWHLYPLSPQVDQGSPTSEGVSPTTPTSSSRSRLEAVFVRSLGRDSSETLTLSAADPDTDTAPPVALVYSSRLVQTSPAVNTTIHLVCNENLTETSDAIFRILSDNYRVVNAELHHMCCCLGMCVEP</sequence>
<accession>A0AAV4HZ73</accession>
<feature type="region of interest" description="Disordered" evidence="1">
    <location>
        <begin position="147"/>
        <end position="167"/>
    </location>
</feature>
<gene>
    <name evidence="2" type="ORF">ElyMa_002878700</name>
</gene>
<name>A0AAV4HZ73_9GAST</name>
<evidence type="ECO:0000256" key="1">
    <source>
        <dbReference type="SAM" id="MobiDB-lite"/>
    </source>
</evidence>
<protein>
    <submittedName>
        <fullName evidence="2">Uncharacterized protein</fullName>
    </submittedName>
</protein>
<comment type="caution">
    <text evidence="2">The sequence shown here is derived from an EMBL/GenBank/DDBJ whole genome shotgun (WGS) entry which is preliminary data.</text>
</comment>